<evidence type="ECO:0000313" key="4">
    <source>
        <dbReference type="EMBL" id="CAL8088556.1"/>
    </source>
</evidence>
<dbReference type="Pfam" id="PF00089">
    <property type="entry name" value="Trypsin"/>
    <property type="match status" value="1"/>
</dbReference>
<dbReference type="Gene3D" id="2.40.10.10">
    <property type="entry name" value="Trypsin-like serine proteases"/>
    <property type="match status" value="1"/>
</dbReference>
<dbReference type="SMART" id="SM00020">
    <property type="entry name" value="Tryp_SPc"/>
    <property type="match status" value="1"/>
</dbReference>
<keyword evidence="2" id="KW-0732">Signal</keyword>
<evidence type="ECO:0000259" key="3">
    <source>
        <dbReference type="PROSITE" id="PS50240"/>
    </source>
</evidence>
<dbReference type="PANTHER" id="PTHR24258">
    <property type="entry name" value="SERINE PROTEASE-RELATED"/>
    <property type="match status" value="1"/>
</dbReference>
<dbReference type="InterPro" id="IPR009003">
    <property type="entry name" value="Peptidase_S1_PA"/>
</dbReference>
<feature type="compositionally biased region" description="Low complexity" evidence="1">
    <location>
        <begin position="231"/>
        <end position="261"/>
    </location>
</feature>
<dbReference type="InterPro" id="IPR001314">
    <property type="entry name" value="Peptidase_S1A"/>
</dbReference>
<dbReference type="PROSITE" id="PS00134">
    <property type="entry name" value="TRYPSIN_HIS"/>
    <property type="match status" value="1"/>
</dbReference>
<feature type="domain" description="Peptidase S1" evidence="3">
    <location>
        <begin position="419"/>
        <end position="673"/>
    </location>
</feature>
<evidence type="ECO:0000256" key="1">
    <source>
        <dbReference type="SAM" id="MobiDB-lite"/>
    </source>
</evidence>
<organism evidence="4 5">
    <name type="scientific">Orchesella dallaii</name>
    <dbReference type="NCBI Taxonomy" id="48710"/>
    <lineage>
        <taxon>Eukaryota</taxon>
        <taxon>Metazoa</taxon>
        <taxon>Ecdysozoa</taxon>
        <taxon>Arthropoda</taxon>
        <taxon>Hexapoda</taxon>
        <taxon>Collembola</taxon>
        <taxon>Entomobryomorpha</taxon>
        <taxon>Entomobryoidea</taxon>
        <taxon>Orchesellidae</taxon>
        <taxon>Orchesellinae</taxon>
        <taxon>Orchesella</taxon>
    </lineage>
</organism>
<dbReference type="PANTHER" id="PTHR24258:SF142">
    <property type="entry name" value="PEPTIDASE S1 DOMAIN-CONTAINING PROTEIN"/>
    <property type="match status" value="1"/>
</dbReference>
<dbReference type="Proteomes" id="UP001642540">
    <property type="component" value="Unassembled WGS sequence"/>
</dbReference>
<keyword evidence="5" id="KW-1185">Reference proteome</keyword>
<evidence type="ECO:0000313" key="5">
    <source>
        <dbReference type="Proteomes" id="UP001642540"/>
    </source>
</evidence>
<reference evidence="4 5" key="1">
    <citation type="submission" date="2024-08" db="EMBL/GenBank/DDBJ databases">
        <authorList>
            <person name="Cucini C."/>
            <person name="Frati F."/>
        </authorList>
    </citation>
    <scope>NUCLEOTIDE SEQUENCE [LARGE SCALE GENOMIC DNA]</scope>
</reference>
<evidence type="ECO:0000256" key="2">
    <source>
        <dbReference type="SAM" id="SignalP"/>
    </source>
</evidence>
<feature type="compositionally biased region" description="Low complexity" evidence="1">
    <location>
        <begin position="368"/>
        <end position="392"/>
    </location>
</feature>
<dbReference type="SUPFAM" id="SSF50494">
    <property type="entry name" value="Trypsin-like serine proteases"/>
    <property type="match status" value="1"/>
</dbReference>
<proteinExistence type="predicted"/>
<feature type="region of interest" description="Disordered" evidence="1">
    <location>
        <begin position="230"/>
        <end position="261"/>
    </location>
</feature>
<feature type="region of interest" description="Disordered" evidence="1">
    <location>
        <begin position="313"/>
        <end position="344"/>
    </location>
</feature>
<feature type="signal peptide" evidence="2">
    <location>
        <begin position="1"/>
        <end position="27"/>
    </location>
</feature>
<accession>A0ABP1Q628</accession>
<gene>
    <name evidence="4" type="ORF">ODALV1_LOCUS7095</name>
</gene>
<dbReference type="CDD" id="cd00190">
    <property type="entry name" value="Tryp_SPc"/>
    <property type="match status" value="1"/>
</dbReference>
<dbReference type="PRINTS" id="PR00722">
    <property type="entry name" value="CHYMOTRYPSIN"/>
</dbReference>
<protein>
    <recommendedName>
        <fullName evidence="3">Peptidase S1 domain-containing protein</fullName>
    </recommendedName>
</protein>
<feature type="chain" id="PRO_5045548403" description="Peptidase S1 domain-containing protein" evidence="2">
    <location>
        <begin position="28"/>
        <end position="674"/>
    </location>
</feature>
<dbReference type="PROSITE" id="PS50240">
    <property type="entry name" value="TRYPSIN_DOM"/>
    <property type="match status" value="1"/>
</dbReference>
<dbReference type="EMBL" id="CAXLJM020000022">
    <property type="protein sequence ID" value="CAL8088556.1"/>
    <property type="molecule type" value="Genomic_DNA"/>
</dbReference>
<dbReference type="InterPro" id="IPR001254">
    <property type="entry name" value="Trypsin_dom"/>
</dbReference>
<dbReference type="InterPro" id="IPR018114">
    <property type="entry name" value="TRYPSIN_HIS"/>
</dbReference>
<sequence length="674" mass="72316">MHKIGKMRCLARENLFILAVMPILVLAAPEPLKFPDSGSDTSSGDTVLAAASTTVEQGTRDASKAIEEILSAARAGRNVGISIGDTNLDKLATDPELRKTLETEGDSSNQEVQARNFISTKLCALGLAKCGEGRNYYGGNNGGFNNIRDVTLVQPVVVKPVGHPIQAIPLQGSNRPFSPVGSGSKSYDVPPSLYPSETQGGFIQAGGNRGCVCVPVSQCNSYDIVSGPGGSSPSYNPGGNSYQPPYNSNQNYGSNNNNFNNNGNYGNGNGFITGTGRPSYGQVGAGIDPRNKLDGSGIESNATVVEAAGSQINARAVPESSDSGNKTRVTRQARDSPRVVSGGSFNNNNCYDRQVCCRRPIGGPQDRNPSYYPSNNNNFNSNNNNNNFNNNNNYPVTGSPGSYSGTCGKRNAYGINGRVLTGVQGNYGIGNGDTEFGEYPWQVAILRKEGADNVFVCGGSLIDSRHVLTAAHCIQSHRPQILRVRLGDWDVGGETEFYPHQDLDVAAIALHPDFNSGNLFNDVAIVKLDGYVDIQRYPHISPICLPDKYYEFSGKRCIVTGWGKDAWGHEGKFQHRLKEVDLPILNHYDCEQKLKRTKLGQNFVLHSGFVCAGGEPNRDACKGDGGGPLACEVNGVWQLAGIISWGVGCGQPDVPGVYVKVSNYHDWIRQNIGF</sequence>
<name>A0ABP1Q628_9HEXA</name>
<feature type="region of interest" description="Disordered" evidence="1">
    <location>
        <begin position="366"/>
        <end position="392"/>
    </location>
</feature>
<comment type="caution">
    <text evidence="4">The sequence shown here is derived from an EMBL/GenBank/DDBJ whole genome shotgun (WGS) entry which is preliminary data.</text>
</comment>
<dbReference type="InterPro" id="IPR043504">
    <property type="entry name" value="Peptidase_S1_PA_chymotrypsin"/>
</dbReference>